<keyword evidence="2" id="KW-0418">Kinase</keyword>
<evidence type="ECO:0000313" key="3">
    <source>
        <dbReference type="Proteomes" id="UP000027920"/>
    </source>
</evidence>
<dbReference type="CDD" id="cd00180">
    <property type="entry name" value="PKc"/>
    <property type="match status" value="1"/>
</dbReference>
<keyword evidence="2" id="KW-0723">Serine/threonine-protein kinase</keyword>
<dbReference type="InterPro" id="IPR000719">
    <property type="entry name" value="Prot_kinase_dom"/>
</dbReference>
<name>A0A072P667_9EURO</name>
<dbReference type="Proteomes" id="UP000027920">
    <property type="component" value="Unassembled WGS sequence"/>
</dbReference>
<proteinExistence type="predicted"/>
<dbReference type="SUPFAM" id="SSF56112">
    <property type="entry name" value="Protein kinase-like (PK-like)"/>
    <property type="match status" value="1"/>
</dbReference>
<reference evidence="2 3" key="1">
    <citation type="submission" date="2013-03" db="EMBL/GenBank/DDBJ databases">
        <title>The Genome Sequence of Exophiala aquamarina CBS 119918.</title>
        <authorList>
            <consortium name="The Broad Institute Genomics Platform"/>
            <person name="Cuomo C."/>
            <person name="de Hoog S."/>
            <person name="Gorbushina A."/>
            <person name="Walker B."/>
            <person name="Young S.K."/>
            <person name="Zeng Q."/>
            <person name="Gargeya S."/>
            <person name="Fitzgerald M."/>
            <person name="Haas B."/>
            <person name="Abouelleil A."/>
            <person name="Allen A.W."/>
            <person name="Alvarado L."/>
            <person name="Arachchi H.M."/>
            <person name="Berlin A.M."/>
            <person name="Chapman S.B."/>
            <person name="Gainer-Dewar J."/>
            <person name="Goldberg J."/>
            <person name="Griggs A."/>
            <person name="Gujja S."/>
            <person name="Hansen M."/>
            <person name="Howarth C."/>
            <person name="Imamovic A."/>
            <person name="Ireland A."/>
            <person name="Larimer J."/>
            <person name="McCowan C."/>
            <person name="Murphy C."/>
            <person name="Pearson M."/>
            <person name="Poon T.W."/>
            <person name="Priest M."/>
            <person name="Roberts A."/>
            <person name="Saif S."/>
            <person name="Shea T."/>
            <person name="Sisk P."/>
            <person name="Sykes S."/>
            <person name="Wortman J."/>
            <person name="Nusbaum C."/>
            <person name="Birren B."/>
        </authorList>
    </citation>
    <scope>NUCLEOTIDE SEQUENCE [LARGE SCALE GENOMIC DNA]</scope>
    <source>
        <strain evidence="2 3">CBS 119918</strain>
    </source>
</reference>
<dbReference type="OrthoDB" id="4161460at2759"/>
<dbReference type="InterPro" id="IPR011009">
    <property type="entry name" value="Kinase-like_dom_sf"/>
</dbReference>
<gene>
    <name evidence="2" type="ORF">A1O9_08364</name>
</gene>
<dbReference type="HOGENOM" id="CLU_652165_0_0_1"/>
<dbReference type="AlphaFoldDB" id="A0A072P667"/>
<dbReference type="PROSITE" id="PS50011">
    <property type="entry name" value="PROTEIN_KINASE_DOM"/>
    <property type="match status" value="1"/>
</dbReference>
<dbReference type="STRING" id="1182545.A0A072P667"/>
<accession>A0A072P667</accession>
<dbReference type="RefSeq" id="XP_013258204.1">
    <property type="nucleotide sequence ID" value="XM_013402750.1"/>
</dbReference>
<protein>
    <submittedName>
        <fullName evidence="2">Serine/threonine protein kinase</fullName>
    </submittedName>
</protein>
<dbReference type="VEuPathDB" id="FungiDB:A1O9_08364"/>
<dbReference type="GO" id="GO:0005634">
    <property type="term" value="C:nucleus"/>
    <property type="evidence" value="ECO:0007669"/>
    <property type="project" value="TreeGrafter"/>
</dbReference>
<dbReference type="GO" id="GO:0044773">
    <property type="term" value="P:mitotic DNA damage checkpoint signaling"/>
    <property type="evidence" value="ECO:0007669"/>
    <property type="project" value="TreeGrafter"/>
</dbReference>
<keyword evidence="3" id="KW-1185">Reference proteome</keyword>
<dbReference type="GO" id="GO:0005524">
    <property type="term" value="F:ATP binding"/>
    <property type="evidence" value="ECO:0007669"/>
    <property type="project" value="InterPro"/>
</dbReference>
<dbReference type="GeneID" id="25283277"/>
<feature type="domain" description="Protein kinase" evidence="1">
    <location>
        <begin position="70"/>
        <end position="415"/>
    </location>
</feature>
<organism evidence="2 3">
    <name type="scientific">Exophiala aquamarina CBS 119918</name>
    <dbReference type="NCBI Taxonomy" id="1182545"/>
    <lineage>
        <taxon>Eukaryota</taxon>
        <taxon>Fungi</taxon>
        <taxon>Dikarya</taxon>
        <taxon>Ascomycota</taxon>
        <taxon>Pezizomycotina</taxon>
        <taxon>Eurotiomycetes</taxon>
        <taxon>Chaetothyriomycetidae</taxon>
        <taxon>Chaetothyriales</taxon>
        <taxon>Herpotrichiellaceae</taxon>
        <taxon>Exophiala</taxon>
    </lineage>
</organism>
<dbReference type="Pfam" id="PF00069">
    <property type="entry name" value="Pkinase"/>
    <property type="match status" value="1"/>
</dbReference>
<dbReference type="EMBL" id="AMGV01000007">
    <property type="protein sequence ID" value="KEF55614.1"/>
    <property type="molecule type" value="Genomic_DNA"/>
</dbReference>
<dbReference type="PANTHER" id="PTHR44167:SF24">
    <property type="entry name" value="SERINE_THREONINE-PROTEIN KINASE CHK2"/>
    <property type="match status" value="1"/>
</dbReference>
<sequence>MSHVFGCPCGSEAKYACLRRLENAWYDNRRAWDSQSTSRHLPGFTLKPELQWPCEDKIFRQRESPPELVVDRSSQNPRSGNATVDVARYKGVVLARKRMQWKYPADLEYFKEESQTLRQLKHCHIIQFFGSYTQVRDYTILLYPYCEYNLSRFMEENCQARSMEEVFEYPELLRDRLYLESFFPCLAHALMYIHTNTTRHADIKPDNILIKQSLAKVEDCRRYHVYIADFGSASTYSSASRTKRFARSTPKYCAPELGPDSETEDQIESTAWGRAADVFSLGCVFAEMLTVLACEEVVAFDIFRSEKRGADGVALPRQPPRETVDESFCKSLPRVHEWFEKLAKFASAGPVAGKDLRNYWYRRGKLQAFGPWKDTFLDTLDIAASMLSEKQDDRPKIAEVVKRLDVDDCCNREIIPLYAAG</sequence>
<dbReference type="Gene3D" id="1.10.510.10">
    <property type="entry name" value="Transferase(Phosphotransferase) domain 1"/>
    <property type="match status" value="1"/>
</dbReference>
<evidence type="ECO:0000313" key="2">
    <source>
        <dbReference type="EMBL" id="KEF55614.1"/>
    </source>
</evidence>
<evidence type="ECO:0000259" key="1">
    <source>
        <dbReference type="PROSITE" id="PS50011"/>
    </source>
</evidence>
<dbReference type="PANTHER" id="PTHR44167">
    <property type="entry name" value="OVARIAN-SPECIFIC SERINE/THREONINE-PROTEIN KINASE LOK-RELATED"/>
    <property type="match status" value="1"/>
</dbReference>
<comment type="caution">
    <text evidence="2">The sequence shown here is derived from an EMBL/GenBank/DDBJ whole genome shotgun (WGS) entry which is preliminary data.</text>
</comment>
<keyword evidence="2" id="KW-0808">Transferase</keyword>
<dbReference type="GO" id="GO:0004674">
    <property type="term" value="F:protein serine/threonine kinase activity"/>
    <property type="evidence" value="ECO:0007669"/>
    <property type="project" value="UniProtKB-KW"/>
</dbReference>
<dbReference type="SMART" id="SM00220">
    <property type="entry name" value="S_TKc"/>
    <property type="match status" value="1"/>
</dbReference>